<comment type="caution">
    <text evidence="1">The sequence shown here is derived from an EMBL/GenBank/DDBJ whole genome shotgun (WGS) entry which is preliminary data.</text>
</comment>
<dbReference type="Pfam" id="PF07235">
    <property type="entry name" value="DUF1427"/>
    <property type="match status" value="1"/>
</dbReference>
<evidence type="ECO:0000313" key="2">
    <source>
        <dbReference type="Proteomes" id="UP001606134"/>
    </source>
</evidence>
<dbReference type="RefSeq" id="WP_394415605.1">
    <property type="nucleotide sequence ID" value="NZ_JBIGIC010000012.1"/>
</dbReference>
<gene>
    <name evidence="1" type="ORF">ACG04R_21420</name>
</gene>
<dbReference type="NCBIfam" id="TIGR03510">
    <property type="entry name" value="XapX"/>
    <property type="match status" value="1"/>
</dbReference>
<keyword evidence="2" id="KW-1185">Reference proteome</keyword>
<protein>
    <submittedName>
        <fullName evidence="1">XapX domain-containing protein</fullName>
    </submittedName>
</protein>
<dbReference type="EMBL" id="JBIGIC010000012">
    <property type="protein sequence ID" value="MFG6489258.1"/>
    <property type="molecule type" value="Genomic_DNA"/>
</dbReference>
<name>A0ABW7HHV9_9BURK</name>
<sequence length="84" mass="8935">MKLYLLSVAAGLLVGVIYALLHVKSPAPPAVALLGLLGIATGEQLGTMAQRLLNGEHVSVAWFKQTCVPKITGIDIKQPEERQS</sequence>
<organism evidence="1 2">
    <name type="scientific">Pelomonas candidula</name>
    <dbReference type="NCBI Taxonomy" id="3299025"/>
    <lineage>
        <taxon>Bacteria</taxon>
        <taxon>Pseudomonadati</taxon>
        <taxon>Pseudomonadota</taxon>
        <taxon>Betaproteobacteria</taxon>
        <taxon>Burkholderiales</taxon>
        <taxon>Sphaerotilaceae</taxon>
        <taxon>Roseateles</taxon>
    </lineage>
</organism>
<dbReference type="InterPro" id="IPR020017">
    <property type="entry name" value="XapX_domain"/>
</dbReference>
<proteinExistence type="predicted"/>
<reference evidence="1 2" key="1">
    <citation type="submission" date="2024-08" db="EMBL/GenBank/DDBJ databases">
        <authorList>
            <person name="Lu H."/>
        </authorList>
    </citation>
    <scope>NUCLEOTIDE SEQUENCE [LARGE SCALE GENOMIC DNA]</scope>
    <source>
        <strain evidence="1 2">BYS78W</strain>
    </source>
</reference>
<accession>A0ABW7HHV9</accession>
<dbReference type="Proteomes" id="UP001606134">
    <property type="component" value="Unassembled WGS sequence"/>
</dbReference>
<evidence type="ECO:0000313" key="1">
    <source>
        <dbReference type="EMBL" id="MFG6489258.1"/>
    </source>
</evidence>
<dbReference type="InterPro" id="IPR009872">
    <property type="entry name" value="DUF1427"/>
</dbReference>